<dbReference type="EMBL" id="SNRW01010927">
    <property type="protein sequence ID" value="KAA6375872.1"/>
    <property type="molecule type" value="Genomic_DNA"/>
</dbReference>
<dbReference type="AlphaFoldDB" id="A0A5J4V0E8"/>
<evidence type="ECO:0000313" key="1">
    <source>
        <dbReference type="EMBL" id="KAA6375872.1"/>
    </source>
</evidence>
<proteinExistence type="predicted"/>
<protein>
    <submittedName>
        <fullName evidence="1">Uncharacterized protein</fullName>
    </submittedName>
</protein>
<reference evidence="1 2" key="1">
    <citation type="submission" date="2019-03" db="EMBL/GenBank/DDBJ databases">
        <title>Single cell metagenomics reveals metabolic interactions within the superorganism composed of flagellate Streblomastix strix and complex community of Bacteroidetes bacteria on its surface.</title>
        <authorList>
            <person name="Treitli S.C."/>
            <person name="Kolisko M."/>
            <person name="Husnik F."/>
            <person name="Keeling P."/>
            <person name="Hampl V."/>
        </authorList>
    </citation>
    <scope>NUCLEOTIDE SEQUENCE [LARGE SCALE GENOMIC DNA]</scope>
    <source>
        <strain evidence="1">ST1C</strain>
    </source>
</reference>
<evidence type="ECO:0000313" key="2">
    <source>
        <dbReference type="Proteomes" id="UP000324800"/>
    </source>
</evidence>
<dbReference type="InterPro" id="IPR052055">
    <property type="entry name" value="Hepadnavirus_pol/RT"/>
</dbReference>
<name>A0A5J4V0E8_9EUKA</name>
<gene>
    <name evidence="1" type="ORF">EZS28_028599</name>
</gene>
<sequence length="395" mass="45389">MEKECIEQTVCESEVPGKLHRFAKLSEIVDQTRRTPFEEANKVKAWAALIRGWNSIEYLNMQFLNEIFWWKTMIQKSRPIQATLISPHAIFATQASKINWETSLKTSHLDLEILFHGKWSNNRHITSRNQREAADIFCALRRSETYLRERQIRSLKIETDNSYAAYDINRGSAAVALVKLTDSILETAEDLNLQLHTFHIPDKLNVIQDSLSRFRTTGYYQNFQDILTEALFGLQVRPSIDMFANRRNRKFKRFMTLLLDNWATGQDCLLYSWTGEVSNLHPPTPMIQATFNKAKQEGVPAVIVVPNWPSQPWWPSLAEQAVKYVNVGRSEDVLKPGGRIRKAEKHLPPVDILVVLLEEKKVKSYSSEYYPGDSSHLKLQTRLLLASTASGDVIA</sequence>
<dbReference type="PANTHER" id="PTHR33050:SF7">
    <property type="entry name" value="RIBONUCLEASE H"/>
    <property type="match status" value="1"/>
</dbReference>
<comment type="caution">
    <text evidence="1">The sequence shown here is derived from an EMBL/GenBank/DDBJ whole genome shotgun (WGS) entry which is preliminary data.</text>
</comment>
<dbReference type="PANTHER" id="PTHR33050">
    <property type="entry name" value="REVERSE TRANSCRIPTASE DOMAIN-CONTAINING PROTEIN"/>
    <property type="match status" value="1"/>
</dbReference>
<dbReference type="Proteomes" id="UP000324800">
    <property type="component" value="Unassembled WGS sequence"/>
</dbReference>
<accession>A0A5J4V0E8</accession>
<organism evidence="1 2">
    <name type="scientific">Streblomastix strix</name>
    <dbReference type="NCBI Taxonomy" id="222440"/>
    <lineage>
        <taxon>Eukaryota</taxon>
        <taxon>Metamonada</taxon>
        <taxon>Preaxostyla</taxon>
        <taxon>Oxymonadida</taxon>
        <taxon>Streblomastigidae</taxon>
        <taxon>Streblomastix</taxon>
    </lineage>
</organism>